<dbReference type="Pfam" id="PF23956">
    <property type="entry name" value="DUF7285"/>
    <property type="match status" value="1"/>
</dbReference>
<dbReference type="AlphaFoldDB" id="A0ABD6ALF0"/>
<dbReference type="InterPro" id="IPR055709">
    <property type="entry name" value="DUF7285"/>
</dbReference>
<evidence type="ECO:0008006" key="4">
    <source>
        <dbReference type="Google" id="ProtNLM"/>
    </source>
</evidence>
<feature type="transmembrane region" description="Helical" evidence="1">
    <location>
        <begin position="24"/>
        <end position="43"/>
    </location>
</feature>
<protein>
    <recommendedName>
        <fullName evidence="4">Type IV pilin</fullName>
    </recommendedName>
</protein>
<organism evidence="2 3">
    <name type="scientific">Halorubrum rutilum</name>
    <dbReference type="NCBI Taxonomy" id="1364933"/>
    <lineage>
        <taxon>Archaea</taxon>
        <taxon>Methanobacteriati</taxon>
        <taxon>Methanobacteriota</taxon>
        <taxon>Stenosarchaea group</taxon>
        <taxon>Halobacteria</taxon>
        <taxon>Halobacteriales</taxon>
        <taxon>Haloferacaceae</taxon>
        <taxon>Halorubrum</taxon>
    </lineage>
</organism>
<gene>
    <name evidence="2" type="ORF">ACFQMF_08995</name>
</gene>
<name>A0ABD6ALF0_9EURY</name>
<dbReference type="Proteomes" id="UP001596545">
    <property type="component" value="Unassembled WGS sequence"/>
</dbReference>
<evidence type="ECO:0000313" key="2">
    <source>
        <dbReference type="EMBL" id="MFC7324715.1"/>
    </source>
</evidence>
<dbReference type="RefSeq" id="WP_256409861.1">
    <property type="nucleotide sequence ID" value="NZ_JANHDN010000008.1"/>
</dbReference>
<reference evidence="2 3" key="1">
    <citation type="journal article" date="2019" name="Int. J. Syst. Evol. Microbiol.">
        <title>The Global Catalogue of Microorganisms (GCM) 10K type strain sequencing project: providing services to taxonomists for standard genome sequencing and annotation.</title>
        <authorList>
            <consortium name="The Broad Institute Genomics Platform"/>
            <consortium name="The Broad Institute Genome Sequencing Center for Infectious Disease"/>
            <person name="Wu L."/>
            <person name="Ma J."/>
        </authorList>
    </citation>
    <scope>NUCLEOTIDE SEQUENCE [LARGE SCALE GENOMIC DNA]</scope>
    <source>
        <strain evidence="2 3">CGMCC 1.12554</strain>
    </source>
</reference>
<accession>A0ABD6ALF0</accession>
<sequence length="146" mass="15095">MSRSSGEAFDPGDGTADRAAVEPLAALVAVVAVGAALGLYTVALDDATVDRERPGAETALDRTERAATVGGVLEPDRLRDAAPFRYPTTVTVEADGTTWRVESGEDAPGRAAVEAADAVAVAERPVTVRVGPGRNVRGTLRVGVRR</sequence>
<evidence type="ECO:0000256" key="1">
    <source>
        <dbReference type="SAM" id="Phobius"/>
    </source>
</evidence>
<comment type="caution">
    <text evidence="2">The sequence shown here is derived from an EMBL/GenBank/DDBJ whole genome shotgun (WGS) entry which is preliminary data.</text>
</comment>
<proteinExistence type="predicted"/>
<keyword evidence="1" id="KW-1133">Transmembrane helix</keyword>
<keyword evidence="1" id="KW-0812">Transmembrane</keyword>
<dbReference type="EMBL" id="JBHTBL010000006">
    <property type="protein sequence ID" value="MFC7324715.1"/>
    <property type="molecule type" value="Genomic_DNA"/>
</dbReference>
<evidence type="ECO:0000313" key="3">
    <source>
        <dbReference type="Proteomes" id="UP001596545"/>
    </source>
</evidence>
<keyword evidence="3" id="KW-1185">Reference proteome</keyword>
<keyword evidence="1" id="KW-0472">Membrane</keyword>